<keyword evidence="1" id="KW-1133">Transmembrane helix</keyword>
<evidence type="ECO:0000313" key="2">
    <source>
        <dbReference type="EMBL" id="MBK3493664.1"/>
    </source>
</evidence>
<reference evidence="2 3" key="1">
    <citation type="submission" date="2020-12" db="EMBL/GenBank/DDBJ databases">
        <title>YIM B01967 draft genome.</title>
        <authorList>
            <person name="Yan X."/>
        </authorList>
    </citation>
    <scope>NUCLEOTIDE SEQUENCE [LARGE SCALE GENOMIC DNA]</scope>
    <source>
        <strain evidence="2 3">YIM B01967</strain>
    </source>
</reference>
<protein>
    <recommendedName>
        <fullName evidence="4">DUF5590 domain-containing protein</fullName>
    </recommendedName>
</protein>
<dbReference type="RefSeq" id="WP_200747719.1">
    <property type="nucleotide sequence ID" value="NZ_JAEOAH010000003.1"/>
</dbReference>
<gene>
    <name evidence="2" type="ORF">JFL43_02050</name>
</gene>
<evidence type="ECO:0000256" key="1">
    <source>
        <dbReference type="SAM" id="Phobius"/>
    </source>
</evidence>
<keyword evidence="1" id="KW-0812">Transmembrane</keyword>
<evidence type="ECO:0008006" key="4">
    <source>
        <dbReference type="Google" id="ProtNLM"/>
    </source>
</evidence>
<comment type="caution">
    <text evidence="2">The sequence shown here is derived from an EMBL/GenBank/DDBJ whole genome shotgun (WGS) entry which is preliminary data.</text>
</comment>
<name>A0ABS1H2X3_9BACL</name>
<evidence type="ECO:0000313" key="3">
    <source>
        <dbReference type="Proteomes" id="UP000618943"/>
    </source>
</evidence>
<keyword evidence="1" id="KW-0472">Membrane</keyword>
<proteinExistence type="predicted"/>
<organism evidence="2 3">
    <name type="scientific">Viridibacillus soli</name>
    <dbReference type="NCBI Taxonomy" id="2798301"/>
    <lineage>
        <taxon>Bacteria</taxon>
        <taxon>Bacillati</taxon>
        <taxon>Bacillota</taxon>
        <taxon>Bacilli</taxon>
        <taxon>Bacillales</taxon>
        <taxon>Caryophanaceae</taxon>
        <taxon>Viridibacillus</taxon>
    </lineage>
</organism>
<sequence length="158" mass="18404">MSKKIILLSGSLLIFVLIGYYFLVAHFDITRHAERMIEAKIPKGAVLVSKNDRHKLFKNNGEFYVEYHLKPKQVKKFKESIAEHESWKTLPANEDLRQLVAKQIKHTLPVDELTGNYFFKNDKNDDTIAEIMKSDTYEYTIAIFNEHLGTLYILKKGN</sequence>
<dbReference type="Proteomes" id="UP000618943">
    <property type="component" value="Unassembled WGS sequence"/>
</dbReference>
<keyword evidence="3" id="KW-1185">Reference proteome</keyword>
<dbReference type="EMBL" id="JAEOAH010000003">
    <property type="protein sequence ID" value="MBK3493664.1"/>
    <property type="molecule type" value="Genomic_DNA"/>
</dbReference>
<accession>A0ABS1H2X3</accession>
<feature type="transmembrane region" description="Helical" evidence="1">
    <location>
        <begin position="6"/>
        <end position="27"/>
    </location>
</feature>